<accession>A0A438GXV6</accession>
<evidence type="ECO:0000256" key="2">
    <source>
        <dbReference type="ARBA" id="ARBA00004609"/>
    </source>
</evidence>
<keyword evidence="10 17" id="KW-0472">Membrane</keyword>
<dbReference type="GO" id="GO:0098552">
    <property type="term" value="C:side of membrane"/>
    <property type="evidence" value="ECO:0007669"/>
    <property type="project" value="UniProtKB-KW"/>
</dbReference>
<evidence type="ECO:0000256" key="1">
    <source>
        <dbReference type="ARBA" id="ARBA00000382"/>
    </source>
</evidence>
<comment type="subcellular location">
    <subcellularLocation>
        <location evidence="2">Cell membrane</location>
        <topology evidence="2">Lipid-anchor</topology>
        <topology evidence="2">GPI-anchor</topology>
    </subcellularLocation>
</comment>
<dbReference type="GO" id="GO:0005975">
    <property type="term" value="P:carbohydrate metabolic process"/>
    <property type="evidence" value="ECO:0007669"/>
    <property type="project" value="InterPro"/>
</dbReference>
<keyword evidence="6" id="KW-0336">GPI-anchor</keyword>
<dbReference type="InterPro" id="IPR017853">
    <property type="entry name" value="GH"/>
</dbReference>
<evidence type="ECO:0000256" key="13">
    <source>
        <dbReference type="ARBA" id="ARBA00023288"/>
    </source>
</evidence>
<feature type="transmembrane region" description="Helical" evidence="17">
    <location>
        <begin position="87"/>
        <end position="108"/>
    </location>
</feature>
<dbReference type="EC" id="3.2.1.39" evidence="4"/>
<feature type="transmembrane region" description="Helical" evidence="17">
    <location>
        <begin position="548"/>
        <end position="568"/>
    </location>
</feature>
<comment type="similarity">
    <text evidence="3 15">Belongs to the glycosyl hydrolase 17 family.</text>
</comment>
<dbReference type="GO" id="GO:0006952">
    <property type="term" value="P:defense response"/>
    <property type="evidence" value="ECO:0007669"/>
    <property type="project" value="UniProtKB-KW"/>
</dbReference>
<evidence type="ECO:0000256" key="6">
    <source>
        <dbReference type="ARBA" id="ARBA00022622"/>
    </source>
</evidence>
<sequence>MGEGAKATSNKYYNNKLTPFLSLIDSAGFPSGIQFFVESLSWCDSFPFSDNRHIFPHSKPGPSYPNARRDPGKGIQIKQLNNMALSYLVWMLLLSLVGGLGVEGVGLACNWGTISTHPLPPDITVKLLKDNGFNKVKLFEAQPGVLRALGNSGIQVMLGIPNDFLAPLASSVGFAVKWVSQNVSTYVSKYGVDIRYVAVGNEPFLKTYKDSFLQTTFPALKNIQAALIKAGLGEKVRVTVPLNADVYQTDSGLPSGGDFRSDIHALMISIIKFLSDNDGPLTINIYPFLSLYADPHFPVDYAFFSGNSTPIVDGSISYTNVFEANYDTLIWALEKNGFPSIPVIIGEVGWPTDGDSNANLQYAKKFNQGLVNRILRGQGTPKRSDAPDIYLFGLLDEDAKSIQPGNFERHWGIFYFDGTVKYSLDLGKNKTLVPAKGVRYLERRWCVMAPEANIADPNLTESINYACTYADCTSLGYGSSCSRLDTRSNASYAFNMYYQTMNHQKDSCKFSNLSVITSINPSQATCRFEVMIDVGKHDTRATSSSAGVLQNLAIRVIFVLILIIYGGVC</sequence>
<evidence type="ECO:0000256" key="14">
    <source>
        <dbReference type="ARBA" id="ARBA00023295"/>
    </source>
</evidence>
<evidence type="ECO:0000256" key="16">
    <source>
        <dbReference type="RuleBase" id="RU004336"/>
    </source>
</evidence>
<evidence type="ECO:0000256" key="11">
    <source>
        <dbReference type="ARBA" id="ARBA00023157"/>
    </source>
</evidence>
<keyword evidence="17" id="KW-1133">Transmembrane helix</keyword>
<keyword evidence="9" id="KW-0611">Plant defense</keyword>
<evidence type="ECO:0000259" key="18">
    <source>
        <dbReference type="SMART" id="SM00768"/>
    </source>
</evidence>
<keyword evidence="7" id="KW-0732">Signal</keyword>
<keyword evidence="8 16" id="KW-0378">Hydrolase</keyword>
<evidence type="ECO:0000256" key="9">
    <source>
        <dbReference type="ARBA" id="ARBA00022821"/>
    </source>
</evidence>
<name>A0A438GXV6_VITVI</name>
<proteinExistence type="inferred from homology"/>
<feature type="domain" description="X8" evidence="18">
    <location>
        <begin position="444"/>
        <end position="528"/>
    </location>
</feature>
<dbReference type="PROSITE" id="PS00587">
    <property type="entry name" value="GLYCOSYL_HYDROL_F17"/>
    <property type="match status" value="1"/>
</dbReference>
<dbReference type="FunFam" id="3.20.20.80:FF:000008">
    <property type="entry name" value="Glucan endo-1,3-beta-glucosidase 5"/>
    <property type="match status" value="1"/>
</dbReference>
<evidence type="ECO:0000256" key="3">
    <source>
        <dbReference type="ARBA" id="ARBA00008773"/>
    </source>
</evidence>
<comment type="caution">
    <text evidence="19">The sequence shown here is derived from an EMBL/GenBank/DDBJ whole genome shotgun (WGS) entry which is preliminary data.</text>
</comment>
<dbReference type="Gene3D" id="3.20.20.80">
    <property type="entry name" value="Glycosidases"/>
    <property type="match status" value="1"/>
</dbReference>
<dbReference type="GO" id="GO:0042973">
    <property type="term" value="F:glucan endo-1,3-beta-D-glucosidase activity"/>
    <property type="evidence" value="ECO:0007669"/>
    <property type="project" value="UniProtKB-EC"/>
</dbReference>
<keyword evidence="14 16" id="KW-0326">Glycosidase</keyword>
<dbReference type="Pfam" id="PF00332">
    <property type="entry name" value="Glyco_hydro_17"/>
    <property type="match status" value="1"/>
</dbReference>
<dbReference type="EMBL" id="QGNW01000319">
    <property type="protein sequence ID" value="RVW77066.1"/>
    <property type="molecule type" value="Genomic_DNA"/>
</dbReference>
<evidence type="ECO:0000256" key="8">
    <source>
        <dbReference type="ARBA" id="ARBA00022801"/>
    </source>
</evidence>
<evidence type="ECO:0000256" key="10">
    <source>
        <dbReference type="ARBA" id="ARBA00023136"/>
    </source>
</evidence>
<comment type="catalytic activity">
    <reaction evidence="1">
        <text>Hydrolysis of (1-&gt;3)-beta-D-glucosidic linkages in (1-&gt;3)-beta-D-glucans.</text>
        <dbReference type="EC" id="3.2.1.39"/>
    </reaction>
</comment>
<protein>
    <recommendedName>
        <fullName evidence="4">glucan endo-1,3-beta-D-glucosidase</fullName>
        <ecNumber evidence="4">3.2.1.39</ecNumber>
    </recommendedName>
</protein>
<keyword evidence="5" id="KW-1003">Cell membrane</keyword>
<evidence type="ECO:0000313" key="20">
    <source>
        <dbReference type="Proteomes" id="UP000288805"/>
    </source>
</evidence>
<evidence type="ECO:0000256" key="7">
    <source>
        <dbReference type="ARBA" id="ARBA00022729"/>
    </source>
</evidence>
<dbReference type="SMART" id="SM00768">
    <property type="entry name" value="X8"/>
    <property type="match status" value="1"/>
</dbReference>
<dbReference type="InterPro" id="IPR012946">
    <property type="entry name" value="X8"/>
</dbReference>
<dbReference type="InterPro" id="IPR044965">
    <property type="entry name" value="Glyco_hydro_17_plant"/>
</dbReference>
<dbReference type="FunFam" id="1.20.58.1040:FF:000002">
    <property type="entry name" value="Glucan endo-1,3-beta-glucosidase 8"/>
    <property type="match status" value="1"/>
</dbReference>
<keyword evidence="11" id="KW-1015">Disulfide bond</keyword>
<evidence type="ECO:0000256" key="15">
    <source>
        <dbReference type="RuleBase" id="RU004335"/>
    </source>
</evidence>
<dbReference type="GO" id="GO:0005886">
    <property type="term" value="C:plasma membrane"/>
    <property type="evidence" value="ECO:0007669"/>
    <property type="project" value="UniProtKB-SubCell"/>
</dbReference>
<keyword evidence="13" id="KW-0449">Lipoprotein</keyword>
<keyword evidence="12" id="KW-0325">Glycoprotein</keyword>
<evidence type="ECO:0000256" key="12">
    <source>
        <dbReference type="ARBA" id="ARBA00023180"/>
    </source>
</evidence>
<dbReference type="SUPFAM" id="SSF51445">
    <property type="entry name" value="(Trans)glycosidases"/>
    <property type="match status" value="1"/>
</dbReference>
<dbReference type="AlphaFoldDB" id="A0A438GXV6"/>
<evidence type="ECO:0000256" key="5">
    <source>
        <dbReference type="ARBA" id="ARBA00022475"/>
    </source>
</evidence>
<evidence type="ECO:0000256" key="17">
    <source>
        <dbReference type="SAM" id="Phobius"/>
    </source>
</evidence>
<evidence type="ECO:0000256" key="4">
    <source>
        <dbReference type="ARBA" id="ARBA00012780"/>
    </source>
</evidence>
<reference evidence="19 20" key="1">
    <citation type="journal article" date="2018" name="PLoS Genet.">
        <title>Population sequencing reveals clonal diversity and ancestral inbreeding in the grapevine cultivar Chardonnay.</title>
        <authorList>
            <person name="Roach M.J."/>
            <person name="Johnson D.L."/>
            <person name="Bohlmann J."/>
            <person name="van Vuuren H.J."/>
            <person name="Jones S.J."/>
            <person name="Pretorius I.S."/>
            <person name="Schmidt S.A."/>
            <person name="Borneman A.R."/>
        </authorList>
    </citation>
    <scope>NUCLEOTIDE SEQUENCE [LARGE SCALE GENOMIC DNA]</scope>
    <source>
        <strain evidence="20">cv. Chardonnay</strain>
        <tissue evidence="19">Leaf</tissue>
    </source>
</reference>
<gene>
    <name evidence="19" type="primary">VvCHDp001190_3</name>
    <name evidence="19" type="ORF">CK203_036855</name>
</gene>
<dbReference type="Gene3D" id="1.20.58.1040">
    <property type="match status" value="1"/>
</dbReference>
<evidence type="ECO:0000313" key="19">
    <source>
        <dbReference type="EMBL" id="RVW77066.1"/>
    </source>
</evidence>
<dbReference type="Proteomes" id="UP000288805">
    <property type="component" value="Unassembled WGS sequence"/>
</dbReference>
<keyword evidence="17" id="KW-0812">Transmembrane</keyword>
<dbReference type="PANTHER" id="PTHR32227">
    <property type="entry name" value="GLUCAN ENDO-1,3-BETA-GLUCOSIDASE BG1-RELATED-RELATED"/>
    <property type="match status" value="1"/>
</dbReference>
<dbReference type="Pfam" id="PF07983">
    <property type="entry name" value="X8"/>
    <property type="match status" value="1"/>
</dbReference>
<dbReference type="InterPro" id="IPR000490">
    <property type="entry name" value="Glyco_hydro_17"/>
</dbReference>
<organism evidence="19 20">
    <name type="scientific">Vitis vinifera</name>
    <name type="common">Grape</name>
    <dbReference type="NCBI Taxonomy" id="29760"/>
    <lineage>
        <taxon>Eukaryota</taxon>
        <taxon>Viridiplantae</taxon>
        <taxon>Streptophyta</taxon>
        <taxon>Embryophyta</taxon>
        <taxon>Tracheophyta</taxon>
        <taxon>Spermatophyta</taxon>
        <taxon>Magnoliopsida</taxon>
        <taxon>eudicotyledons</taxon>
        <taxon>Gunneridae</taxon>
        <taxon>Pentapetalae</taxon>
        <taxon>rosids</taxon>
        <taxon>Vitales</taxon>
        <taxon>Vitaceae</taxon>
        <taxon>Viteae</taxon>
        <taxon>Vitis</taxon>
    </lineage>
</organism>